<accession>A0ACC1XVR1</accession>
<protein>
    <submittedName>
        <fullName evidence="1">Cytochrome P450</fullName>
    </submittedName>
</protein>
<gene>
    <name evidence="1" type="ORF">OWV82_013895</name>
</gene>
<proteinExistence type="predicted"/>
<comment type="caution">
    <text evidence="1">The sequence shown here is derived from an EMBL/GenBank/DDBJ whole genome shotgun (WGS) entry which is preliminary data.</text>
</comment>
<name>A0ACC1XVR1_MELAZ</name>
<evidence type="ECO:0000313" key="1">
    <source>
        <dbReference type="EMBL" id="KAJ4715552.1"/>
    </source>
</evidence>
<evidence type="ECO:0000313" key="2">
    <source>
        <dbReference type="Proteomes" id="UP001164539"/>
    </source>
</evidence>
<dbReference type="EMBL" id="CM051400">
    <property type="protein sequence ID" value="KAJ4715552.1"/>
    <property type="molecule type" value="Genomic_DNA"/>
</dbReference>
<keyword evidence="2" id="KW-1185">Reference proteome</keyword>
<organism evidence="1 2">
    <name type="scientific">Melia azedarach</name>
    <name type="common">Chinaberry tree</name>
    <dbReference type="NCBI Taxonomy" id="155640"/>
    <lineage>
        <taxon>Eukaryota</taxon>
        <taxon>Viridiplantae</taxon>
        <taxon>Streptophyta</taxon>
        <taxon>Embryophyta</taxon>
        <taxon>Tracheophyta</taxon>
        <taxon>Spermatophyta</taxon>
        <taxon>Magnoliopsida</taxon>
        <taxon>eudicotyledons</taxon>
        <taxon>Gunneridae</taxon>
        <taxon>Pentapetalae</taxon>
        <taxon>rosids</taxon>
        <taxon>malvids</taxon>
        <taxon>Sapindales</taxon>
        <taxon>Meliaceae</taxon>
        <taxon>Melia</taxon>
    </lineage>
</organism>
<sequence>MLPELLLNVHRIHDWCTEYLAKNQRSFLLKGPWFANMDMFFTVDPANAHYILRKNLSNFPKGPEFKEIFDPLGDGIFNSDSDSWKSQKKFAQAMMNHHSFYKFLLKTSQDKVENGLIPVLKYVREQGITVDLQDVFQRFTFDSTCLLVTGYDPGCLSPDFPEVSFCRSLEEGEEAVFYRHVVPESVWKLQGWLGIGQERKLKKAREIVDRVLFDYIQRKRTEMKKENLQNLQKQEVEGVDLLTSYMDENKAMAANLKSEDDNFLRDSILNFMLAGRDTRSSALTWFFWLLSNPKAETRIREELKSIIPGENFGKWYQFDIQELGNLVYLHGAFCEALRLFPPVPFQHKSPLAPDVLPTATGSSQRRRSCFLCMQWGE</sequence>
<reference evidence="1 2" key="1">
    <citation type="journal article" date="2023" name="Science">
        <title>Complex scaffold remodeling in plant triterpene biosynthesis.</title>
        <authorList>
            <person name="De La Pena R."/>
            <person name="Hodgson H."/>
            <person name="Liu J.C."/>
            <person name="Stephenson M.J."/>
            <person name="Martin A.C."/>
            <person name="Owen C."/>
            <person name="Harkess A."/>
            <person name="Leebens-Mack J."/>
            <person name="Jimenez L.E."/>
            <person name="Osbourn A."/>
            <person name="Sattely E.S."/>
        </authorList>
    </citation>
    <scope>NUCLEOTIDE SEQUENCE [LARGE SCALE GENOMIC DNA]</scope>
    <source>
        <strain evidence="2">cv. JPN11</strain>
        <tissue evidence="1">Leaf</tissue>
    </source>
</reference>
<dbReference type="Proteomes" id="UP001164539">
    <property type="component" value="Chromosome 7"/>
</dbReference>